<dbReference type="HOGENOM" id="CLU_3284238_0_0_9"/>
<evidence type="ECO:0000313" key="2">
    <source>
        <dbReference type="Proteomes" id="UP000002878"/>
    </source>
</evidence>
<organism evidence="1 2">
    <name type="scientific">Bacillus amyloliquefaciens (strain Y2)</name>
    <name type="common">Bacillus amyloliquefaciens subsp. plantarum (strain B9601-Y2)</name>
    <dbReference type="NCBI Taxonomy" id="1155777"/>
    <lineage>
        <taxon>Bacteria</taxon>
        <taxon>Bacillati</taxon>
        <taxon>Bacillota</taxon>
        <taxon>Bacilli</taxon>
        <taxon>Bacillales</taxon>
        <taxon>Bacillaceae</taxon>
        <taxon>Bacillus</taxon>
        <taxon>Bacillus amyloliquefaciens group</taxon>
    </lineage>
</organism>
<evidence type="ECO:0000313" key="1">
    <source>
        <dbReference type="EMBL" id="AFJ61846.1"/>
    </source>
</evidence>
<dbReference type="KEGG" id="bqy:MUS_1850"/>
<sequence>MFQKTLAVWENFIWNVTTFFTLHSSNIMAKVEIISEEEKR</sequence>
<proteinExistence type="predicted"/>
<gene>
    <name evidence="1" type="ORF">MUS_1850</name>
</gene>
<accession>I2C5C2</accession>
<dbReference type="Proteomes" id="UP000002878">
    <property type="component" value="Chromosome"/>
</dbReference>
<reference evidence="1 2" key="1">
    <citation type="journal article" date="2012" name="J. Biotechnol.">
        <title>Genome sequence of the plant growth promoting strain Bacillus amyloliquefaciens subsp. plantarum B9601-Y2 and expression of mersacidin and other secondary metabolites.</title>
        <authorList>
            <person name="He P."/>
            <person name="Hao K."/>
            <person name="Blom J."/>
            <person name="Ruckert C."/>
            <person name="Vater J."/>
            <person name="Mao Z."/>
            <person name="Wu Y."/>
            <person name="Hou M."/>
            <person name="He P."/>
            <person name="He Y."/>
            <person name="Borriss R."/>
        </authorList>
    </citation>
    <scope>NUCLEOTIDE SEQUENCE [LARGE SCALE GENOMIC DNA]</scope>
    <source>
        <strain evidence="1">Y2</strain>
    </source>
</reference>
<dbReference type="PATRIC" id="fig|1126211.3.peg.1769"/>
<dbReference type="AlphaFoldDB" id="I2C5C2"/>
<dbReference type="EMBL" id="CP003332">
    <property type="protein sequence ID" value="AFJ61846.1"/>
    <property type="molecule type" value="Genomic_DNA"/>
</dbReference>
<protein>
    <submittedName>
        <fullName evidence="1">Uncharacterized protein</fullName>
    </submittedName>
</protein>
<name>I2C5C2_BACAY</name>